<dbReference type="Proteomes" id="UP000518752">
    <property type="component" value="Unassembled WGS sequence"/>
</dbReference>
<feature type="region of interest" description="Disordered" evidence="1">
    <location>
        <begin position="342"/>
        <end position="364"/>
    </location>
</feature>
<keyword evidence="3" id="KW-1185">Reference proteome</keyword>
<accession>A0A8H5HIP5</accession>
<dbReference type="EMBL" id="JAACJN010000046">
    <property type="protein sequence ID" value="KAF5383957.1"/>
    <property type="molecule type" value="Genomic_DNA"/>
</dbReference>
<comment type="caution">
    <text evidence="2">The sequence shown here is derived from an EMBL/GenBank/DDBJ whole genome shotgun (WGS) entry which is preliminary data.</text>
</comment>
<evidence type="ECO:0000313" key="3">
    <source>
        <dbReference type="Proteomes" id="UP000518752"/>
    </source>
</evidence>
<name>A0A8H5HIP5_9AGAR</name>
<protein>
    <submittedName>
        <fullName evidence="2">Uncharacterized protein</fullName>
    </submittedName>
</protein>
<feature type="compositionally biased region" description="Basic and acidic residues" evidence="1">
    <location>
        <begin position="1"/>
        <end position="19"/>
    </location>
</feature>
<feature type="region of interest" description="Disordered" evidence="1">
    <location>
        <begin position="134"/>
        <end position="157"/>
    </location>
</feature>
<feature type="region of interest" description="Disordered" evidence="1">
    <location>
        <begin position="1"/>
        <end position="26"/>
    </location>
</feature>
<feature type="region of interest" description="Disordered" evidence="1">
    <location>
        <begin position="211"/>
        <end position="233"/>
    </location>
</feature>
<evidence type="ECO:0000313" key="2">
    <source>
        <dbReference type="EMBL" id="KAF5383957.1"/>
    </source>
</evidence>
<evidence type="ECO:0000256" key="1">
    <source>
        <dbReference type="SAM" id="MobiDB-lite"/>
    </source>
</evidence>
<gene>
    <name evidence="2" type="ORF">D9757_007356</name>
</gene>
<reference evidence="2 3" key="1">
    <citation type="journal article" date="2020" name="ISME J.">
        <title>Uncovering the hidden diversity of litter-decomposition mechanisms in mushroom-forming fungi.</title>
        <authorList>
            <person name="Floudas D."/>
            <person name="Bentzer J."/>
            <person name="Ahren D."/>
            <person name="Johansson T."/>
            <person name="Persson P."/>
            <person name="Tunlid A."/>
        </authorList>
    </citation>
    <scope>NUCLEOTIDE SEQUENCE [LARGE SCALE GENOMIC DNA]</scope>
    <source>
        <strain evidence="2 3">CBS 406.79</strain>
    </source>
</reference>
<sequence length="364" mass="40133">MTKDEHRERQKLWDTKENEDASPGIPIASLALIREERNRREQQQQQRWCTFLSARTRVSQPTPLVPVSPYSDISRNDLGLQMHNSLLFLPPPSIASASTYSTHDPHWPATFDPTQPLPLYPPCCLQPSSTNPQHFPYALSSPSPPITPPRDHYPRADYSKSPILPSSYWGSSAIYGDFSSSSPSPSLPSPSPASSTSTAIDDNFVEDSSAREVPAYWTDSDADTHRGNNDRMGTAGIKQTAVSREDTIEGVSGGVIAGNSDIQVPAAEEVEERCGNPALLRDFSFFEYDMDVPFPGFYTASNPFEFEENVYPLSASSNADLGSDSAMVRDIPSPFQFIIPPHPATGDMAVEADEENDDELRKSF</sequence>
<dbReference type="AlphaFoldDB" id="A0A8H5HIP5"/>
<proteinExistence type="predicted"/>
<organism evidence="2 3">
    <name type="scientific">Collybiopsis confluens</name>
    <dbReference type="NCBI Taxonomy" id="2823264"/>
    <lineage>
        <taxon>Eukaryota</taxon>
        <taxon>Fungi</taxon>
        <taxon>Dikarya</taxon>
        <taxon>Basidiomycota</taxon>
        <taxon>Agaricomycotina</taxon>
        <taxon>Agaricomycetes</taxon>
        <taxon>Agaricomycetidae</taxon>
        <taxon>Agaricales</taxon>
        <taxon>Marasmiineae</taxon>
        <taxon>Omphalotaceae</taxon>
        <taxon>Collybiopsis</taxon>
    </lineage>
</organism>
<feature type="region of interest" description="Disordered" evidence="1">
    <location>
        <begin position="179"/>
        <end position="199"/>
    </location>
</feature>